<evidence type="ECO:0000256" key="2">
    <source>
        <dbReference type="ARBA" id="ARBA00008622"/>
    </source>
</evidence>
<dbReference type="Proteomes" id="UP000078543">
    <property type="component" value="Unassembled WGS sequence"/>
</dbReference>
<evidence type="ECO:0000256" key="10">
    <source>
        <dbReference type="ARBA" id="ARBA00023004"/>
    </source>
</evidence>
<feature type="transmembrane region" description="Helical" evidence="12">
    <location>
        <begin position="164"/>
        <end position="194"/>
    </location>
</feature>
<keyword evidence="4" id="KW-1003">Cell membrane</keyword>
<dbReference type="GO" id="GO:0022904">
    <property type="term" value="P:respiratory electron transport chain"/>
    <property type="evidence" value="ECO:0007669"/>
    <property type="project" value="InterPro"/>
</dbReference>
<dbReference type="SUPFAM" id="SSF81342">
    <property type="entry name" value="Transmembrane di-heme cytochromes"/>
    <property type="match status" value="1"/>
</dbReference>
<dbReference type="GO" id="GO:0005506">
    <property type="term" value="F:iron ion binding"/>
    <property type="evidence" value="ECO:0007669"/>
    <property type="project" value="InterPro"/>
</dbReference>
<dbReference type="GO" id="GO:0009055">
    <property type="term" value="F:electron transfer activity"/>
    <property type="evidence" value="ECO:0007669"/>
    <property type="project" value="InterPro"/>
</dbReference>
<evidence type="ECO:0000256" key="7">
    <source>
        <dbReference type="ARBA" id="ARBA00022723"/>
    </source>
</evidence>
<evidence type="ECO:0000256" key="11">
    <source>
        <dbReference type="ARBA" id="ARBA00023136"/>
    </source>
</evidence>
<dbReference type="Pfam" id="PF01292">
    <property type="entry name" value="Ni_hydr_CYTB"/>
    <property type="match status" value="1"/>
</dbReference>
<sequence length="204" mass="22815">MSERIYLLPVWIRAWHWCNAVLILTLIVTGASLHFSDPNLPLLEFSRAASVHNVAGVALASLYGLFVVANIVSGNWWQYVPKPPGIGHRCMVQARYYAYGIFRGESHPYPPTREANFNALQALVYWFVMYILVPTVVATGLVFMNPEIAPERLFGLDGLLPVAVLHYLSGTIITLFVVAHIYLGTTGVTVTSLFKMMITGWHEH</sequence>
<keyword evidence="7" id="KW-0479">Metal-binding</keyword>
<gene>
    <name evidence="14" type="ORF">A6A05_09190</name>
</gene>
<evidence type="ECO:0000259" key="13">
    <source>
        <dbReference type="Pfam" id="PF01292"/>
    </source>
</evidence>
<dbReference type="InterPro" id="IPR051542">
    <property type="entry name" value="Hydrogenase_cytochrome"/>
</dbReference>
<keyword evidence="9 12" id="KW-1133">Transmembrane helix</keyword>
<dbReference type="EMBL" id="LWQU01000123">
    <property type="protein sequence ID" value="OAN53976.1"/>
    <property type="molecule type" value="Genomic_DNA"/>
</dbReference>
<keyword evidence="8" id="KW-0249">Electron transport</keyword>
<dbReference type="AlphaFoldDB" id="A0A178MWX4"/>
<keyword evidence="11 12" id="KW-0472">Membrane</keyword>
<evidence type="ECO:0000256" key="9">
    <source>
        <dbReference type="ARBA" id="ARBA00022989"/>
    </source>
</evidence>
<reference evidence="14 15" key="1">
    <citation type="submission" date="2016-04" db="EMBL/GenBank/DDBJ databases">
        <title>Draft genome sequence of freshwater magnetotactic bacteria Magnetospirillum marisnigri SP-1 and Magnetospirillum moscoviense BB-1.</title>
        <authorList>
            <person name="Koziaeva V."/>
            <person name="Dziuba M.V."/>
            <person name="Ivanov T.M."/>
            <person name="Kuznetsov B."/>
            <person name="Grouzdev D.S."/>
        </authorList>
    </citation>
    <scope>NUCLEOTIDE SEQUENCE [LARGE SCALE GENOMIC DNA]</scope>
    <source>
        <strain evidence="14 15">BB-1</strain>
    </source>
</reference>
<dbReference type="Gene3D" id="1.20.950.20">
    <property type="entry name" value="Transmembrane di-heme cytochromes, Chain C"/>
    <property type="match status" value="1"/>
</dbReference>
<proteinExistence type="inferred from homology"/>
<accession>A0A178MWX4</accession>
<dbReference type="InterPro" id="IPR016174">
    <property type="entry name" value="Di-haem_cyt_TM"/>
</dbReference>
<feature type="transmembrane region" description="Helical" evidence="12">
    <location>
        <begin position="53"/>
        <end position="72"/>
    </location>
</feature>
<dbReference type="STRING" id="1437059.A6A05_09190"/>
<evidence type="ECO:0000256" key="5">
    <source>
        <dbReference type="ARBA" id="ARBA00022617"/>
    </source>
</evidence>
<keyword evidence="3" id="KW-0813">Transport</keyword>
<protein>
    <recommendedName>
        <fullName evidence="13">Cytochrome b561 bacterial/Ni-hydrogenase domain-containing protein</fullName>
    </recommendedName>
</protein>
<evidence type="ECO:0000256" key="12">
    <source>
        <dbReference type="SAM" id="Phobius"/>
    </source>
</evidence>
<evidence type="ECO:0000256" key="3">
    <source>
        <dbReference type="ARBA" id="ARBA00022448"/>
    </source>
</evidence>
<dbReference type="PANTHER" id="PTHR30485">
    <property type="entry name" value="NI/FE-HYDROGENASE 1 B-TYPE CYTOCHROME SUBUNIT"/>
    <property type="match status" value="1"/>
</dbReference>
<evidence type="ECO:0000256" key="6">
    <source>
        <dbReference type="ARBA" id="ARBA00022692"/>
    </source>
</evidence>
<feature type="transmembrane region" description="Helical" evidence="12">
    <location>
        <begin position="123"/>
        <end position="144"/>
    </location>
</feature>
<evidence type="ECO:0000256" key="1">
    <source>
        <dbReference type="ARBA" id="ARBA00004651"/>
    </source>
</evidence>
<feature type="domain" description="Cytochrome b561 bacterial/Ni-hydrogenase" evidence="13">
    <location>
        <begin position="9"/>
        <end position="200"/>
    </location>
</feature>
<comment type="caution">
    <text evidence="14">The sequence shown here is derived from an EMBL/GenBank/DDBJ whole genome shotgun (WGS) entry which is preliminary data.</text>
</comment>
<comment type="similarity">
    <text evidence="2">Belongs to the HupC/HyaC/HydC family.</text>
</comment>
<feature type="transmembrane region" description="Helical" evidence="12">
    <location>
        <begin position="12"/>
        <end position="33"/>
    </location>
</feature>
<keyword evidence="15" id="KW-1185">Reference proteome</keyword>
<name>A0A178MWX4_9PROT</name>
<keyword evidence="10" id="KW-0408">Iron</keyword>
<dbReference type="PRINTS" id="PR00161">
    <property type="entry name" value="NIHGNASECYTB"/>
</dbReference>
<evidence type="ECO:0000256" key="4">
    <source>
        <dbReference type="ARBA" id="ARBA00022475"/>
    </source>
</evidence>
<keyword evidence="6 12" id="KW-0812">Transmembrane</keyword>
<dbReference type="GO" id="GO:0005886">
    <property type="term" value="C:plasma membrane"/>
    <property type="evidence" value="ECO:0007669"/>
    <property type="project" value="UniProtKB-SubCell"/>
</dbReference>
<evidence type="ECO:0000256" key="8">
    <source>
        <dbReference type="ARBA" id="ARBA00022982"/>
    </source>
</evidence>
<organism evidence="14 15">
    <name type="scientific">Magnetospirillum moscoviense</name>
    <dbReference type="NCBI Taxonomy" id="1437059"/>
    <lineage>
        <taxon>Bacteria</taxon>
        <taxon>Pseudomonadati</taxon>
        <taxon>Pseudomonadota</taxon>
        <taxon>Alphaproteobacteria</taxon>
        <taxon>Rhodospirillales</taxon>
        <taxon>Rhodospirillaceae</taxon>
        <taxon>Magnetospirillum</taxon>
    </lineage>
</organism>
<dbReference type="OrthoDB" id="9781740at2"/>
<dbReference type="InterPro" id="IPR000516">
    <property type="entry name" value="Ni-dep_Hydgase_cyt-B"/>
</dbReference>
<dbReference type="GO" id="GO:0020037">
    <property type="term" value="F:heme binding"/>
    <property type="evidence" value="ECO:0007669"/>
    <property type="project" value="TreeGrafter"/>
</dbReference>
<evidence type="ECO:0000313" key="15">
    <source>
        <dbReference type="Proteomes" id="UP000078543"/>
    </source>
</evidence>
<dbReference type="InterPro" id="IPR011577">
    <property type="entry name" value="Cyt_b561_bac/Ni-Hgenase"/>
</dbReference>
<dbReference type="PANTHER" id="PTHR30485:SF1">
    <property type="entry name" value="CYTOCHROME YDHU-RELATED"/>
    <property type="match status" value="1"/>
</dbReference>
<evidence type="ECO:0000313" key="14">
    <source>
        <dbReference type="EMBL" id="OAN53976.1"/>
    </source>
</evidence>
<keyword evidence="5" id="KW-0349">Heme</keyword>
<comment type="subcellular location">
    <subcellularLocation>
        <location evidence="1">Cell membrane</location>
        <topology evidence="1">Multi-pass membrane protein</topology>
    </subcellularLocation>
</comment>
<dbReference type="RefSeq" id="WP_068498639.1">
    <property type="nucleotide sequence ID" value="NZ_LWQU01000123.1"/>
</dbReference>